<feature type="domain" description="BTB" evidence="1">
    <location>
        <begin position="334"/>
        <end position="406"/>
    </location>
</feature>
<dbReference type="InterPro" id="IPR002083">
    <property type="entry name" value="MATH/TRAF_dom"/>
</dbReference>
<dbReference type="CDD" id="cd18186">
    <property type="entry name" value="BTB_POZ_ZBTB_KLHL-like"/>
    <property type="match status" value="1"/>
</dbReference>
<dbReference type="PROSITE" id="PS50144">
    <property type="entry name" value="MATH"/>
    <property type="match status" value="1"/>
</dbReference>
<dbReference type="InterPro" id="IPR008974">
    <property type="entry name" value="TRAF-like"/>
</dbReference>
<dbReference type="Gene3D" id="2.60.210.10">
    <property type="entry name" value="Apoptosis, Tumor Necrosis Factor Receptor Associated Protein 2, Chain A"/>
    <property type="match status" value="1"/>
</dbReference>
<comment type="caution">
    <text evidence="3">The sequence shown here is derived from an EMBL/GenBank/DDBJ whole genome shotgun (WGS) entry which is preliminary data.</text>
</comment>
<dbReference type="SMART" id="SM00225">
    <property type="entry name" value="BTB"/>
    <property type="match status" value="1"/>
</dbReference>
<dbReference type="Pfam" id="PF22486">
    <property type="entry name" value="MATH_2"/>
    <property type="match status" value="1"/>
</dbReference>
<dbReference type="InterPro" id="IPR011333">
    <property type="entry name" value="SKP1/BTB/POZ_sf"/>
</dbReference>
<evidence type="ECO:0000313" key="3">
    <source>
        <dbReference type="EMBL" id="GFY24579.1"/>
    </source>
</evidence>
<dbReference type="SUPFAM" id="SSF49599">
    <property type="entry name" value="TRAF domain-like"/>
    <property type="match status" value="1"/>
</dbReference>
<keyword evidence="4" id="KW-1185">Reference proteome</keyword>
<dbReference type="Gene3D" id="1.25.40.420">
    <property type="match status" value="1"/>
</dbReference>
<dbReference type="Gene3D" id="3.30.710.10">
    <property type="entry name" value="Potassium Channel Kv1.1, Chain A"/>
    <property type="match status" value="1"/>
</dbReference>
<dbReference type="Pfam" id="PF00651">
    <property type="entry name" value="BTB"/>
    <property type="match status" value="1"/>
</dbReference>
<dbReference type="EMBL" id="BMAU01021369">
    <property type="protein sequence ID" value="GFY24579.1"/>
    <property type="molecule type" value="Genomic_DNA"/>
</dbReference>
<dbReference type="PROSITE" id="PS50097">
    <property type="entry name" value="BTB"/>
    <property type="match status" value="1"/>
</dbReference>
<feature type="domain" description="MATH" evidence="2">
    <location>
        <begin position="7"/>
        <end position="136"/>
    </location>
</feature>
<evidence type="ECO:0000259" key="1">
    <source>
        <dbReference type="PROSITE" id="PS50097"/>
    </source>
</evidence>
<name>A0A8X6VY63_TRICX</name>
<dbReference type="PANTHER" id="PTHR24413">
    <property type="entry name" value="SPECKLE-TYPE POZ PROTEIN"/>
    <property type="match status" value="1"/>
</dbReference>
<evidence type="ECO:0000259" key="2">
    <source>
        <dbReference type="PROSITE" id="PS50144"/>
    </source>
</evidence>
<sequence>MYDDNEDFQFEWRIENFTFAAHRTGQFITSPAFCADILDETQWVLLLYPRGQKNEEYIDIAVKREAYDHGGDEMHIKCAVELEAVDSTHHERVESDTIAFRNNTSHVFLKFIKRSELFNMKDTLLPNDRLTIHCNLRRIQETSVKDLVAVTKIGLKKSVFEWCIPNWSRIQLPATCDPDVIEAPYITHVTFPSDAKPLFRLYLCRNRNEDVDLRLDIVKLDPNLKTVLKSHITVLEDEDKEAFTVETTHQFHSVESLGTTCYSSSPLFPSSDVPSMPNDVLTLQCILAIPTGSYQNTVQPVDLDSTEDEPKTDNSVDDCFKRDLENLLKEGKFCDVKLRAGGTEVPCHKFILFARSPVLNQMIDELDEMREEDDPVETEIDFDDLDGDTLKQMVQFLYTERIENIAYDSALKLLAAAQKFKVLDLKERCSEYLRAAFSFQNIFATIAAADRHQDNDLMKYALEYISKYWREISTTKEWEAFIKEQPNLHRRVCQLLRSGMLNC</sequence>
<accession>A0A8X6VY63</accession>
<dbReference type="AlphaFoldDB" id="A0A8X6VY63"/>
<dbReference type="Proteomes" id="UP000887159">
    <property type="component" value="Unassembled WGS sequence"/>
</dbReference>
<dbReference type="InterPro" id="IPR000210">
    <property type="entry name" value="BTB/POZ_dom"/>
</dbReference>
<evidence type="ECO:0008006" key="5">
    <source>
        <dbReference type="Google" id="ProtNLM"/>
    </source>
</evidence>
<dbReference type="GO" id="GO:0030163">
    <property type="term" value="P:protein catabolic process"/>
    <property type="evidence" value="ECO:0007669"/>
    <property type="project" value="UniProtKB-ARBA"/>
</dbReference>
<dbReference type="SUPFAM" id="SSF54695">
    <property type="entry name" value="POZ domain"/>
    <property type="match status" value="1"/>
</dbReference>
<gene>
    <name evidence="3" type="ORF">TNCV_1016251</name>
</gene>
<organism evidence="3 4">
    <name type="scientific">Trichonephila clavipes</name>
    <name type="common">Golden silk orbweaver</name>
    <name type="synonym">Nephila clavipes</name>
    <dbReference type="NCBI Taxonomy" id="2585209"/>
    <lineage>
        <taxon>Eukaryota</taxon>
        <taxon>Metazoa</taxon>
        <taxon>Ecdysozoa</taxon>
        <taxon>Arthropoda</taxon>
        <taxon>Chelicerata</taxon>
        <taxon>Arachnida</taxon>
        <taxon>Araneae</taxon>
        <taxon>Araneomorphae</taxon>
        <taxon>Entelegynae</taxon>
        <taxon>Araneoidea</taxon>
        <taxon>Nephilidae</taxon>
        <taxon>Trichonephila</taxon>
    </lineage>
</organism>
<evidence type="ECO:0000313" key="4">
    <source>
        <dbReference type="Proteomes" id="UP000887159"/>
    </source>
</evidence>
<protein>
    <recommendedName>
        <fullName evidence="5">Speckle-type POZ protein</fullName>
    </recommendedName>
</protein>
<reference evidence="3" key="1">
    <citation type="submission" date="2020-08" db="EMBL/GenBank/DDBJ databases">
        <title>Multicomponent nature underlies the extraordinary mechanical properties of spider dragline silk.</title>
        <authorList>
            <person name="Kono N."/>
            <person name="Nakamura H."/>
            <person name="Mori M."/>
            <person name="Yoshida Y."/>
            <person name="Ohtoshi R."/>
            <person name="Malay A.D."/>
            <person name="Moran D.A.P."/>
            <person name="Tomita M."/>
            <person name="Numata K."/>
            <person name="Arakawa K."/>
        </authorList>
    </citation>
    <scope>NUCLEOTIDE SEQUENCE</scope>
</reference>
<proteinExistence type="predicted"/>